<proteinExistence type="predicted"/>
<dbReference type="PANTHER" id="PTHR47074:SF11">
    <property type="entry name" value="REVERSE TRANSCRIPTASE-LIKE PROTEIN"/>
    <property type="match status" value="1"/>
</dbReference>
<sequence length="178" mass="19677">MTSKEDIVENMNSSCLPLNHWVPPQLGFMKLNIDATLTLDASKSGIGYIIRTAYGEPLLQVSWAMPFSSTAVGEALAIRTEVHDTISHGFTRLVVEMDCLDISKLLNDQDVVGDTSHFYYQMTVAKISSSVKSDGYRSLANGEQGIHQYVYALFQHKEATVEENRIPDACCNFSTGCC</sequence>
<name>A0A9Q0H9D6_9MAGN</name>
<accession>A0A9Q0H9D6</accession>
<dbReference type="Pfam" id="PF13456">
    <property type="entry name" value="RVT_3"/>
    <property type="match status" value="1"/>
</dbReference>
<comment type="caution">
    <text evidence="2">The sequence shown here is derived from an EMBL/GenBank/DDBJ whole genome shotgun (WGS) entry which is preliminary data.</text>
</comment>
<dbReference type="InterPro" id="IPR052929">
    <property type="entry name" value="RNase_H-like_EbsB-rel"/>
</dbReference>
<dbReference type="Proteomes" id="UP001141806">
    <property type="component" value="Unassembled WGS sequence"/>
</dbReference>
<dbReference type="PANTHER" id="PTHR47074">
    <property type="entry name" value="BNAC02G40300D PROTEIN"/>
    <property type="match status" value="1"/>
</dbReference>
<evidence type="ECO:0000313" key="3">
    <source>
        <dbReference type="Proteomes" id="UP001141806"/>
    </source>
</evidence>
<dbReference type="OrthoDB" id="1906820at2759"/>
<reference evidence="2" key="1">
    <citation type="journal article" date="2023" name="Plant J.">
        <title>The genome of the king protea, Protea cynaroides.</title>
        <authorList>
            <person name="Chang J."/>
            <person name="Duong T.A."/>
            <person name="Schoeman C."/>
            <person name="Ma X."/>
            <person name="Roodt D."/>
            <person name="Barker N."/>
            <person name="Li Z."/>
            <person name="Van de Peer Y."/>
            <person name="Mizrachi E."/>
        </authorList>
    </citation>
    <scope>NUCLEOTIDE SEQUENCE</scope>
    <source>
        <tissue evidence="2">Young leaves</tissue>
    </source>
</reference>
<dbReference type="GO" id="GO:0003676">
    <property type="term" value="F:nucleic acid binding"/>
    <property type="evidence" value="ECO:0007669"/>
    <property type="project" value="InterPro"/>
</dbReference>
<feature type="domain" description="RNase H type-1" evidence="1">
    <location>
        <begin position="32"/>
        <end position="122"/>
    </location>
</feature>
<protein>
    <recommendedName>
        <fullName evidence="1">RNase H type-1 domain-containing protein</fullName>
    </recommendedName>
</protein>
<evidence type="ECO:0000259" key="1">
    <source>
        <dbReference type="Pfam" id="PF13456"/>
    </source>
</evidence>
<dbReference type="GO" id="GO:0004523">
    <property type="term" value="F:RNA-DNA hybrid ribonuclease activity"/>
    <property type="evidence" value="ECO:0007669"/>
    <property type="project" value="InterPro"/>
</dbReference>
<dbReference type="AlphaFoldDB" id="A0A9Q0H9D6"/>
<organism evidence="2 3">
    <name type="scientific">Protea cynaroides</name>
    <dbReference type="NCBI Taxonomy" id="273540"/>
    <lineage>
        <taxon>Eukaryota</taxon>
        <taxon>Viridiplantae</taxon>
        <taxon>Streptophyta</taxon>
        <taxon>Embryophyta</taxon>
        <taxon>Tracheophyta</taxon>
        <taxon>Spermatophyta</taxon>
        <taxon>Magnoliopsida</taxon>
        <taxon>Proteales</taxon>
        <taxon>Proteaceae</taxon>
        <taxon>Protea</taxon>
    </lineage>
</organism>
<dbReference type="InterPro" id="IPR002156">
    <property type="entry name" value="RNaseH_domain"/>
</dbReference>
<evidence type="ECO:0000313" key="2">
    <source>
        <dbReference type="EMBL" id="KAJ4962302.1"/>
    </source>
</evidence>
<keyword evidence="3" id="KW-1185">Reference proteome</keyword>
<dbReference type="EMBL" id="JAMYWD010000008">
    <property type="protein sequence ID" value="KAJ4962302.1"/>
    <property type="molecule type" value="Genomic_DNA"/>
</dbReference>
<gene>
    <name evidence="2" type="ORF">NE237_022241</name>
</gene>